<keyword evidence="1" id="KW-0472">Membrane</keyword>
<reference evidence="2" key="1">
    <citation type="submission" date="2021-02" db="EMBL/GenBank/DDBJ databases">
        <authorList>
            <person name="Nowell W R."/>
        </authorList>
    </citation>
    <scope>NUCLEOTIDE SEQUENCE</scope>
</reference>
<keyword evidence="3" id="KW-1185">Reference proteome</keyword>
<proteinExistence type="predicted"/>
<protein>
    <submittedName>
        <fullName evidence="2">Uncharacterized protein</fullName>
    </submittedName>
</protein>
<dbReference type="AlphaFoldDB" id="A0A815UG37"/>
<sequence length="174" mass="20099">MPRVRLITLILFSFLAYNIGIFISRSFFRTDTNHSSSDIRNNDDDQRATIGNERQTMLTLSAAISTCMNNGDSVQVKNFMIKSMKLLNETIAKLLLQPEQAGRQMEDFQSRFLAQNLLQSALDVNKVFAIVNENDRERFMKNYAILLNGPAKVRDNYYDQVTKYAHMCTKEHFN</sequence>
<evidence type="ECO:0000256" key="1">
    <source>
        <dbReference type="SAM" id="Phobius"/>
    </source>
</evidence>
<accession>A0A815UG37</accession>
<comment type="caution">
    <text evidence="2">The sequence shown here is derived from an EMBL/GenBank/DDBJ whole genome shotgun (WGS) entry which is preliminary data.</text>
</comment>
<evidence type="ECO:0000313" key="2">
    <source>
        <dbReference type="EMBL" id="CAF1515400.1"/>
    </source>
</evidence>
<evidence type="ECO:0000313" key="3">
    <source>
        <dbReference type="Proteomes" id="UP000663828"/>
    </source>
</evidence>
<dbReference type="EMBL" id="CAJNOR010004607">
    <property type="protein sequence ID" value="CAF1515400.1"/>
    <property type="molecule type" value="Genomic_DNA"/>
</dbReference>
<dbReference type="Proteomes" id="UP000663828">
    <property type="component" value="Unassembled WGS sequence"/>
</dbReference>
<keyword evidence="1" id="KW-0812">Transmembrane</keyword>
<keyword evidence="1" id="KW-1133">Transmembrane helix</keyword>
<gene>
    <name evidence="2" type="ORF">XAT740_LOCUS40464</name>
</gene>
<organism evidence="2 3">
    <name type="scientific">Adineta ricciae</name>
    <name type="common">Rotifer</name>
    <dbReference type="NCBI Taxonomy" id="249248"/>
    <lineage>
        <taxon>Eukaryota</taxon>
        <taxon>Metazoa</taxon>
        <taxon>Spiralia</taxon>
        <taxon>Gnathifera</taxon>
        <taxon>Rotifera</taxon>
        <taxon>Eurotatoria</taxon>
        <taxon>Bdelloidea</taxon>
        <taxon>Adinetida</taxon>
        <taxon>Adinetidae</taxon>
        <taxon>Adineta</taxon>
    </lineage>
</organism>
<feature type="transmembrane region" description="Helical" evidence="1">
    <location>
        <begin position="6"/>
        <end position="28"/>
    </location>
</feature>
<name>A0A815UG37_ADIRI</name>